<dbReference type="InterPro" id="IPR046037">
    <property type="entry name" value="DUF5995"/>
</dbReference>
<dbReference type="EMBL" id="JAKEVZ010000004">
    <property type="protein sequence ID" value="MCF1750759.1"/>
    <property type="molecule type" value="Genomic_DNA"/>
</dbReference>
<accession>A0ABS9BRQ6</accession>
<dbReference type="Pfam" id="PF19458">
    <property type="entry name" value="DUF5995"/>
    <property type="match status" value="1"/>
</dbReference>
<dbReference type="RefSeq" id="WP_234860826.1">
    <property type="nucleotide sequence ID" value="NZ_JAKEVZ010000004.1"/>
</dbReference>
<organism evidence="1 2">
    <name type="scientific">Mariniradius sediminis</name>
    <dbReference type="NCBI Taxonomy" id="2909237"/>
    <lineage>
        <taxon>Bacteria</taxon>
        <taxon>Pseudomonadati</taxon>
        <taxon>Bacteroidota</taxon>
        <taxon>Cytophagia</taxon>
        <taxon>Cytophagales</taxon>
        <taxon>Cyclobacteriaceae</taxon>
        <taxon>Mariniradius</taxon>
    </lineage>
</organism>
<keyword evidence="2" id="KW-1185">Reference proteome</keyword>
<sequence>METINEAIAEMDTIVQSCRDKSSRIGYFAVLYRMVTIRVRDGILAGEFEDNPRMEKLDIIFAKRFIDAYHAYQTEQQITESWKLAFDAAVSTKHLVLQHLLLGMNAHINLDLGIAAVETMKGKNLENIEGDFNKINQVLGDLVDDVKLNIGTISPTFSRLIRLSKGKEEILVNFSIKLAREGAWKFAKRLAEAKDQSDTIGKRDKVISLLAKGLIRPGLKLRLLIWIAGLSEWKSVPEIMDQLGKIAEAQITKAQA</sequence>
<dbReference type="Proteomes" id="UP001201449">
    <property type="component" value="Unassembled WGS sequence"/>
</dbReference>
<proteinExistence type="predicted"/>
<reference evidence="1 2" key="1">
    <citation type="submission" date="2022-01" db="EMBL/GenBank/DDBJ databases">
        <title>Mariniradius saccharolyticus sp. nov., isolated from sediment of a river.</title>
        <authorList>
            <person name="Liu H."/>
        </authorList>
    </citation>
    <scope>NUCLEOTIDE SEQUENCE [LARGE SCALE GENOMIC DNA]</scope>
    <source>
        <strain evidence="1 2">RY-2</strain>
    </source>
</reference>
<gene>
    <name evidence="1" type="ORF">L0U89_06720</name>
</gene>
<comment type="caution">
    <text evidence="1">The sequence shown here is derived from an EMBL/GenBank/DDBJ whole genome shotgun (WGS) entry which is preliminary data.</text>
</comment>
<evidence type="ECO:0000313" key="2">
    <source>
        <dbReference type="Proteomes" id="UP001201449"/>
    </source>
</evidence>
<name>A0ABS9BRQ6_9BACT</name>
<evidence type="ECO:0000313" key="1">
    <source>
        <dbReference type="EMBL" id="MCF1750759.1"/>
    </source>
</evidence>
<protein>
    <submittedName>
        <fullName evidence="1">DUF5995 family protein</fullName>
    </submittedName>
</protein>